<accession>A0ABS4JGU9</accession>
<dbReference type="RefSeq" id="WP_209861550.1">
    <property type="nucleotide sequence ID" value="NZ_JAGGLD010000003.1"/>
</dbReference>
<dbReference type="EMBL" id="JAGGLD010000003">
    <property type="protein sequence ID" value="MBP2000944.1"/>
    <property type="molecule type" value="Genomic_DNA"/>
</dbReference>
<organism evidence="1 2">
    <name type="scientific">Paenibacillus shirakamiensis</name>
    <dbReference type="NCBI Taxonomy" id="1265935"/>
    <lineage>
        <taxon>Bacteria</taxon>
        <taxon>Bacillati</taxon>
        <taxon>Bacillota</taxon>
        <taxon>Bacilli</taxon>
        <taxon>Bacillales</taxon>
        <taxon>Paenibacillaceae</taxon>
        <taxon>Paenibacillus</taxon>
    </lineage>
</organism>
<name>A0ABS4JGU9_9BACL</name>
<proteinExistence type="predicted"/>
<comment type="caution">
    <text evidence="1">The sequence shown here is derived from an EMBL/GenBank/DDBJ whole genome shotgun (WGS) entry which is preliminary data.</text>
</comment>
<keyword evidence="2" id="KW-1185">Reference proteome</keyword>
<dbReference type="Proteomes" id="UP001519288">
    <property type="component" value="Unassembled WGS sequence"/>
</dbReference>
<evidence type="ECO:0000313" key="2">
    <source>
        <dbReference type="Proteomes" id="UP001519288"/>
    </source>
</evidence>
<sequence length="47" mass="5195">MTRIPPVSPYCSSEPCYGNPGPSSLKVYYTFDTFNYVYVKSGCCSAN</sequence>
<gene>
    <name evidence="1" type="ORF">J2Z69_001987</name>
</gene>
<protein>
    <submittedName>
        <fullName evidence="1">Uncharacterized protein</fullName>
    </submittedName>
</protein>
<reference evidence="1 2" key="1">
    <citation type="submission" date="2021-03" db="EMBL/GenBank/DDBJ databases">
        <title>Genomic Encyclopedia of Type Strains, Phase IV (KMG-IV): sequencing the most valuable type-strain genomes for metagenomic binning, comparative biology and taxonomic classification.</title>
        <authorList>
            <person name="Goeker M."/>
        </authorList>
    </citation>
    <scope>NUCLEOTIDE SEQUENCE [LARGE SCALE GENOMIC DNA]</scope>
    <source>
        <strain evidence="1 2">DSM 26806</strain>
    </source>
</reference>
<evidence type="ECO:0000313" key="1">
    <source>
        <dbReference type="EMBL" id="MBP2000944.1"/>
    </source>
</evidence>